<dbReference type="GO" id="GO:0016791">
    <property type="term" value="F:phosphatase activity"/>
    <property type="evidence" value="ECO:0007669"/>
    <property type="project" value="TreeGrafter"/>
</dbReference>
<reference evidence="2 3" key="1">
    <citation type="submission" date="2019-02" db="EMBL/GenBank/DDBJ databases">
        <title>The Batch Genome Submission of Acinetobacter spp. strains.</title>
        <authorList>
            <person name="Qin J."/>
            <person name="Hu Y."/>
            <person name="Ye H."/>
            <person name="Wei L."/>
            <person name="Feng Y."/>
            <person name="Zong Z."/>
        </authorList>
    </citation>
    <scope>NUCLEOTIDE SEQUENCE [LARGE SCALE GENOMIC DNA]</scope>
    <source>
        <strain evidence="2 3">WCHAW060049</strain>
    </source>
</reference>
<dbReference type="GO" id="GO:0008803">
    <property type="term" value="F:bis(5'-nucleosyl)-tetraphosphatase (symmetrical) activity"/>
    <property type="evidence" value="ECO:0007669"/>
    <property type="project" value="TreeGrafter"/>
</dbReference>
<dbReference type="GO" id="GO:0005737">
    <property type="term" value="C:cytoplasm"/>
    <property type="evidence" value="ECO:0007669"/>
    <property type="project" value="TreeGrafter"/>
</dbReference>
<dbReference type="InterPro" id="IPR004843">
    <property type="entry name" value="Calcineurin-like_PHP"/>
</dbReference>
<dbReference type="Gene3D" id="3.60.21.10">
    <property type="match status" value="1"/>
</dbReference>
<dbReference type="Pfam" id="PF00149">
    <property type="entry name" value="Metallophos"/>
    <property type="match status" value="1"/>
</dbReference>
<feature type="domain" description="Calcineurin-like phosphoesterase" evidence="1">
    <location>
        <begin position="15"/>
        <end position="191"/>
    </location>
</feature>
<dbReference type="InterPro" id="IPR050126">
    <property type="entry name" value="Ap4A_hydrolase"/>
</dbReference>
<name>A0A4Q7APX1_9GAMM</name>
<dbReference type="InterPro" id="IPR029052">
    <property type="entry name" value="Metallo-depent_PP-like"/>
</dbReference>
<evidence type="ECO:0000313" key="2">
    <source>
        <dbReference type="EMBL" id="RZG47318.1"/>
    </source>
</evidence>
<evidence type="ECO:0000313" key="3">
    <source>
        <dbReference type="Proteomes" id="UP000293863"/>
    </source>
</evidence>
<protein>
    <submittedName>
        <fullName evidence="2">Serine/threonine-protein phosphatase 2</fullName>
    </submittedName>
</protein>
<dbReference type="PANTHER" id="PTHR42850:SF10">
    <property type="entry name" value="SERINE_THREONINE-PROTEIN PHOSPHATASE 1"/>
    <property type="match status" value="1"/>
</dbReference>
<dbReference type="AlphaFoldDB" id="A0A4Q7APX1"/>
<evidence type="ECO:0000259" key="1">
    <source>
        <dbReference type="Pfam" id="PF00149"/>
    </source>
</evidence>
<gene>
    <name evidence="2" type="ORF">EXU28_07055</name>
</gene>
<accession>A0A4Q7APX1</accession>
<dbReference type="RefSeq" id="WP_130168365.1">
    <property type="nucleotide sequence ID" value="NZ_SGSQ01000008.1"/>
</dbReference>
<organism evidence="2 3">
    <name type="scientific">Acinetobacter wuhouensis</name>
    <dbReference type="NCBI Taxonomy" id="1879050"/>
    <lineage>
        <taxon>Bacteria</taxon>
        <taxon>Pseudomonadati</taxon>
        <taxon>Pseudomonadota</taxon>
        <taxon>Gammaproteobacteria</taxon>
        <taxon>Moraxellales</taxon>
        <taxon>Moraxellaceae</taxon>
        <taxon>Acinetobacter</taxon>
    </lineage>
</organism>
<dbReference type="PANTHER" id="PTHR42850">
    <property type="entry name" value="METALLOPHOSPHOESTERASE"/>
    <property type="match status" value="1"/>
</dbReference>
<dbReference type="EMBL" id="SGSQ01000008">
    <property type="protein sequence ID" value="RZG47318.1"/>
    <property type="molecule type" value="Genomic_DNA"/>
</dbReference>
<sequence>MNVPLIEQYTHHKGRLFVVGDLHGCYDQLIQKLAKIQFNFQQDMLIAVGDLVDRGPDSFKCLNLLDEPWFKAILGNHEEMCLLSHVEPSMANLHAQHGGKWFYQLSIEQQKQIIERLQRVPLLLEVDYQNKKYGFVHADIDLNDWDKFKVAIQSKSRESALWGRGRIKNRRFLKYSTVSGIDQIFLGHTVVDRVTRKDNCYYLDTGACFGGELTIVEIDQNLAIEEQVLVI</sequence>
<comment type="caution">
    <text evidence="2">The sequence shown here is derived from an EMBL/GenBank/DDBJ whole genome shotgun (WGS) entry which is preliminary data.</text>
</comment>
<keyword evidence="3" id="KW-1185">Reference proteome</keyword>
<dbReference type="GO" id="GO:0110154">
    <property type="term" value="P:RNA decapping"/>
    <property type="evidence" value="ECO:0007669"/>
    <property type="project" value="TreeGrafter"/>
</dbReference>
<dbReference type="Proteomes" id="UP000293863">
    <property type="component" value="Unassembled WGS sequence"/>
</dbReference>
<dbReference type="SUPFAM" id="SSF56300">
    <property type="entry name" value="Metallo-dependent phosphatases"/>
    <property type="match status" value="1"/>
</dbReference>
<proteinExistence type="predicted"/>